<sequence>MYEKEEKKLRTIKQNYDELDIPVERLDNAIQLGMTKARQTARHKWKPWLISVSMAAILILSLLTAIRVSPAVASYVSILPGMEKIIERISTDKGLIDAVNHNYIQEVGVTDEYEGLKVTVDSLIVDEQQMKVFYSVEGTPKKDEFQIIPSLQTLDGNDLEASTTFADANLEGGKAELEATFYFNEPHREKELKLLLTLNPQKHTFMFPLKLDPVAYEKQKKSYPVNKTVEVEGQKITFKNITTYPLRTVIEVEFDPDNTKKLFTFEDLRIVNEQGAVWSGIKNGITALGENDKRTFYLESNYFQEPEHLYLTFTTIRALDKDQLLIKIDPKTGELLQGPRDHVIYDVRVNKSEVIYKVNMDSELRYELTSRIQNAKGEDIYGGSTSTHYSEVQEVFVRYDRKKLVPGPVILEISDYPTVIKKNVKFKIK</sequence>
<dbReference type="Proteomes" id="UP000595254">
    <property type="component" value="Chromosome"/>
</dbReference>
<feature type="transmembrane region" description="Helical" evidence="1">
    <location>
        <begin position="48"/>
        <end position="68"/>
    </location>
</feature>
<dbReference type="Pfam" id="PF13786">
    <property type="entry name" value="DUF4179"/>
    <property type="match status" value="1"/>
</dbReference>
<evidence type="ECO:0000313" key="5">
    <source>
        <dbReference type="Proteomes" id="UP000595254"/>
    </source>
</evidence>
<dbReference type="InterPro" id="IPR040680">
    <property type="entry name" value="DUF5643"/>
</dbReference>
<accession>A0A974NLE6</accession>
<dbReference type="InterPro" id="IPR025436">
    <property type="entry name" value="DUF4179"/>
</dbReference>
<organism evidence="4 5">
    <name type="scientific">Peribacillus psychrosaccharolyticus</name>
    <name type="common">Bacillus psychrosaccharolyticus</name>
    <dbReference type="NCBI Taxonomy" id="1407"/>
    <lineage>
        <taxon>Bacteria</taxon>
        <taxon>Bacillati</taxon>
        <taxon>Bacillota</taxon>
        <taxon>Bacilli</taxon>
        <taxon>Bacillales</taxon>
        <taxon>Bacillaceae</taxon>
        <taxon>Peribacillus</taxon>
    </lineage>
</organism>
<dbReference type="KEGG" id="ppsr:I6J18_21185"/>
<feature type="domain" description="DUF4179" evidence="2">
    <location>
        <begin position="46"/>
        <end position="137"/>
    </location>
</feature>
<keyword evidence="1" id="KW-0472">Membrane</keyword>
<evidence type="ECO:0000259" key="3">
    <source>
        <dbReference type="Pfam" id="PF18705"/>
    </source>
</evidence>
<reference evidence="4 5" key="1">
    <citation type="submission" date="2021-01" db="EMBL/GenBank/DDBJ databases">
        <title>FDA dAtabase for Regulatory Grade micrObial Sequences (FDA-ARGOS): Supporting development and validation of Infectious Disease Dx tests.</title>
        <authorList>
            <person name="Nelson B."/>
            <person name="Plummer A."/>
            <person name="Tallon L."/>
            <person name="Sadzewicz L."/>
            <person name="Zhao X."/>
            <person name="Boylan J."/>
            <person name="Ott S."/>
            <person name="Bowen H."/>
            <person name="Vavikolanu K."/>
            <person name="Mehta A."/>
            <person name="Aluvathingal J."/>
            <person name="Nadendla S."/>
            <person name="Myers T."/>
            <person name="Yan Y."/>
            <person name="Sichtig H."/>
        </authorList>
    </citation>
    <scope>NUCLEOTIDE SEQUENCE [LARGE SCALE GENOMIC DNA]</scope>
    <source>
        <strain evidence="4 5">FDAARGOS_1161</strain>
    </source>
</reference>
<proteinExistence type="predicted"/>
<dbReference type="AlphaFoldDB" id="A0A974NLE6"/>
<evidence type="ECO:0000259" key="2">
    <source>
        <dbReference type="Pfam" id="PF13786"/>
    </source>
</evidence>
<evidence type="ECO:0000256" key="1">
    <source>
        <dbReference type="SAM" id="Phobius"/>
    </source>
</evidence>
<evidence type="ECO:0000313" key="4">
    <source>
        <dbReference type="EMBL" id="QQT00062.1"/>
    </source>
</evidence>
<keyword evidence="1" id="KW-1133">Transmembrane helix</keyword>
<keyword evidence="1" id="KW-0812">Transmembrane</keyword>
<dbReference type="Pfam" id="PF18705">
    <property type="entry name" value="DUF5643"/>
    <property type="match status" value="1"/>
</dbReference>
<name>A0A974NLE6_PERPY</name>
<feature type="domain" description="DUF5643" evidence="3">
    <location>
        <begin position="220"/>
        <end position="326"/>
    </location>
</feature>
<keyword evidence="5" id="KW-1185">Reference proteome</keyword>
<dbReference type="Gene3D" id="2.60.40.1630">
    <property type="entry name" value="bacillus anthracis domain"/>
    <property type="match status" value="1"/>
</dbReference>
<dbReference type="RefSeq" id="WP_040375028.1">
    <property type="nucleotide sequence ID" value="NZ_CP068053.1"/>
</dbReference>
<gene>
    <name evidence="4" type="ORF">I6J18_21185</name>
</gene>
<dbReference type="EMBL" id="CP068053">
    <property type="protein sequence ID" value="QQT00062.1"/>
    <property type="molecule type" value="Genomic_DNA"/>
</dbReference>
<protein>
    <submittedName>
        <fullName evidence="4">DUF4179 domain-containing protein</fullName>
    </submittedName>
</protein>